<organism evidence="1 2">
    <name type="scientific">Steinernema carpocapsae</name>
    <name type="common">Entomopathogenic nematode</name>
    <dbReference type="NCBI Taxonomy" id="34508"/>
    <lineage>
        <taxon>Eukaryota</taxon>
        <taxon>Metazoa</taxon>
        <taxon>Ecdysozoa</taxon>
        <taxon>Nematoda</taxon>
        <taxon>Chromadorea</taxon>
        <taxon>Rhabditida</taxon>
        <taxon>Tylenchina</taxon>
        <taxon>Panagrolaimomorpha</taxon>
        <taxon>Strongyloidoidea</taxon>
        <taxon>Steinernematidae</taxon>
        <taxon>Steinernema</taxon>
    </lineage>
</organism>
<proteinExistence type="predicted"/>
<keyword evidence="2" id="KW-1185">Reference proteome</keyword>
<sequence>MRCFRSNSIICSGPAANTLNADKITVEQQKEMSGILRYHNGCSHCDHRLKAAALTRQLPSATNFEWISV</sequence>
<gene>
    <name evidence="1" type="ORF">L596_026923</name>
</gene>
<dbReference type="AlphaFoldDB" id="A0A4U5M2V1"/>
<evidence type="ECO:0000313" key="2">
    <source>
        <dbReference type="Proteomes" id="UP000298663"/>
    </source>
</evidence>
<comment type="caution">
    <text evidence="1">The sequence shown here is derived from an EMBL/GenBank/DDBJ whole genome shotgun (WGS) entry which is preliminary data.</text>
</comment>
<dbReference type="EMBL" id="AZBU02000010">
    <property type="protein sequence ID" value="TKR63040.1"/>
    <property type="molecule type" value="Genomic_DNA"/>
</dbReference>
<evidence type="ECO:0000313" key="1">
    <source>
        <dbReference type="EMBL" id="TKR63040.1"/>
    </source>
</evidence>
<protein>
    <submittedName>
        <fullName evidence="1">Uncharacterized protein</fullName>
    </submittedName>
</protein>
<name>A0A4U5M2V1_STECR</name>
<reference evidence="1 2" key="1">
    <citation type="journal article" date="2015" name="Genome Biol.">
        <title>Comparative genomics of Steinernema reveals deeply conserved gene regulatory networks.</title>
        <authorList>
            <person name="Dillman A.R."/>
            <person name="Macchietto M."/>
            <person name="Porter C.F."/>
            <person name="Rogers A."/>
            <person name="Williams B."/>
            <person name="Antoshechkin I."/>
            <person name="Lee M.M."/>
            <person name="Goodwin Z."/>
            <person name="Lu X."/>
            <person name="Lewis E.E."/>
            <person name="Goodrich-Blair H."/>
            <person name="Stock S.P."/>
            <person name="Adams B.J."/>
            <person name="Sternberg P.W."/>
            <person name="Mortazavi A."/>
        </authorList>
    </citation>
    <scope>NUCLEOTIDE SEQUENCE [LARGE SCALE GENOMIC DNA]</scope>
    <source>
        <strain evidence="1 2">ALL</strain>
    </source>
</reference>
<reference evidence="1 2" key="2">
    <citation type="journal article" date="2019" name="G3 (Bethesda)">
        <title>Hybrid Assembly of the Genome of the Entomopathogenic Nematode Steinernema carpocapsae Identifies the X-Chromosome.</title>
        <authorList>
            <person name="Serra L."/>
            <person name="Macchietto M."/>
            <person name="Macias-Munoz A."/>
            <person name="McGill C.J."/>
            <person name="Rodriguez I.M."/>
            <person name="Rodriguez B."/>
            <person name="Murad R."/>
            <person name="Mortazavi A."/>
        </authorList>
    </citation>
    <scope>NUCLEOTIDE SEQUENCE [LARGE SCALE GENOMIC DNA]</scope>
    <source>
        <strain evidence="1 2">ALL</strain>
    </source>
</reference>
<dbReference type="Proteomes" id="UP000298663">
    <property type="component" value="Unassembled WGS sequence"/>
</dbReference>
<accession>A0A4U5M2V1</accession>